<dbReference type="AlphaFoldDB" id="A0A848L6I3"/>
<comment type="caution">
    <text evidence="1">The sequence shown here is derived from an EMBL/GenBank/DDBJ whole genome shotgun (WGS) entry which is preliminary data.</text>
</comment>
<proteinExistence type="predicted"/>
<gene>
    <name evidence="1" type="ORF">HH308_23270</name>
</gene>
<keyword evidence="2" id="KW-1185">Reference proteome</keyword>
<organism evidence="1 2">
    <name type="scientific">Gordonia asplenii</name>
    <dbReference type="NCBI Taxonomy" id="2725283"/>
    <lineage>
        <taxon>Bacteria</taxon>
        <taxon>Bacillati</taxon>
        <taxon>Actinomycetota</taxon>
        <taxon>Actinomycetes</taxon>
        <taxon>Mycobacteriales</taxon>
        <taxon>Gordoniaceae</taxon>
        <taxon>Gordonia</taxon>
    </lineage>
</organism>
<protein>
    <submittedName>
        <fullName evidence="1">Uncharacterized protein</fullName>
    </submittedName>
</protein>
<sequence>MRITTTPLGSRDRPTWMTTTLEVAGGILVWELDSTEPTLHLWNLDDATWLWRIVGEQRHVDTVASLASSTHTDADVADTDELELLCRLAWGHWLRRWWPTSVADGIDALSGVVLDLEVALLTEDCEAYFDADSFDGDAYAVLAGRDDEEIDSLATHYRAEVRELHRRWLLRDAGVAIDDALEAARSEIAADYALAAGPSSRAAPSGGIARGRASLAWETVPANVFDAAEDTVSWSVDAAPDVVADVRVALLPGRSAAEVNVELSLPDPPMHARATLSRAGSVRIPLPLSAAQAWSADWSTMECVVGAPSRPDARYLRDQVRALIRRRIDGSDATPPLFVAEQLAADSDY</sequence>
<name>A0A848L6I3_9ACTN</name>
<dbReference type="RefSeq" id="WP_170196645.1">
    <property type="nucleotide sequence ID" value="NZ_JABBNB010000031.1"/>
</dbReference>
<evidence type="ECO:0000313" key="1">
    <source>
        <dbReference type="EMBL" id="NMO04141.1"/>
    </source>
</evidence>
<evidence type="ECO:0000313" key="2">
    <source>
        <dbReference type="Proteomes" id="UP000550729"/>
    </source>
</evidence>
<reference evidence="1 2" key="1">
    <citation type="submission" date="2020-04" db="EMBL/GenBank/DDBJ databases">
        <title>Gordonia sp. nov. TBRC 11910.</title>
        <authorList>
            <person name="Suriyachadkun C."/>
        </authorList>
    </citation>
    <scope>NUCLEOTIDE SEQUENCE [LARGE SCALE GENOMIC DNA]</scope>
    <source>
        <strain evidence="1 2">TBRC 11910</strain>
    </source>
</reference>
<accession>A0A848L6I3</accession>
<dbReference type="Proteomes" id="UP000550729">
    <property type="component" value="Unassembled WGS sequence"/>
</dbReference>
<dbReference type="EMBL" id="JABBNB010000031">
    <property type="protein sequence ID" value="NMO04141.1"/>
    <property type="molecule type" value="Genomic_DNA"/>
</dbReference>